<dbReference type="EMBL" id="JANBVO010000026">
    <property type="protein sequence ID" value="KAJ9139435.1"/>
    <property type="molecule type" value="Genomic_DNA"/>
</dbReference>
<organism evidence="13 14">
    <name type="scientific">Pleurostoma richardsiae</name>
    <dbReference type="NCBI Taxonomy" id="41990"/>
    <lineage>
        <taxon>Eukaryota</taxon>
        <taxon>Fungi</taxon>
        <taxon>Dikarya</taxon>
        <taxon>Ascomycota</taxon>
        <taxon>Pezizomycotina</taxon>
        <taxon>Sordariomycetes</taxon>
        <taxon>Sordariomycetidae</taxon>
        <taxon>Calosphaeriales</taxon>
        <taxon>Pleurostomataceae</taxon>
        <taxon>Pleurostoma</taxon>
    </lineage>
</organism>
<dbReference type="CDD" id="cd06223">
    <property type="entry name" value="PRTases_typeI"/>
    <property type="match status" value="1"/>
</dbReference>
<comment type="caution">
    <text evidence="13">The sequence shown here is derived from an EMBL/GenBank/DDBJ whole genome shotgun (WGS) entry which is preliminary data.</text>
</comment>
<comment type="subunit">
    <text evidence="6">Homodimer.</text>
</comment>
<evidence type="ECO:0000313" key="13">
    <source>
        <dbReference type="EMBL" id="KAJ9139435.1"/>
    </source>
</evidence>
<dbReference type="FunFam" id="3.40.50.2020:FF:000004">
    <property type="entry name" value="Adenine phosphoribosyltransferase"/>
    <property type="match status" value="1"/>
</dbReference>
<evidence type="ECO:0000256" key="3">
    <source>
        <dbReference type="ARBA" id="ARBA00004496"/>
    </source>
</evidence>
<keyword evidence="9" id="KW-0328">Glycosyltransferase</keyword>
<comment type="subcellular location">
    <subcellularLocation>
        <location evidence="3">Cytoplasm</location>
    </subcellularLocation>
</comment>
<dbReference type="InterPro" id="IPR050054">
    <property type="entry name" value="UPRTase/APRTase"/>
</dbReference>
<dbReference type="GO" id="GO:0006166">
    <property type="term" value="P:purine ribonucleoside salvage"/>
    <property type="evidence" value="ECO:0007669"/>
    <property type="project" value="UniProtKB-KW"/>
</dbReference>
<evidence type="ECO:0000313" key="14">
    <source>
        <dbReference type="Proteomes" id="UP001174694"/>
    </source>
</evidence>
<evidence type="ECO:0000256" key="10">
    <source>
        <dbReference type="ARBA" id="ARBA00022679"/>
    </source>
</evidence>
<evidence type="ECO:0000259" key="12">
    <source>
        <dbReference type="Pfam" id="PF00156"/>
    </source>
</evidence>
<reference evidence="13" key="1">
    <citation type="submission" date="2022-07" db="EMBL/GenBank/DDBJ databases">
        <title>Fungi with potential for degradation of polypropylene.</title>
        <authorList>
            <person name="Gostincar C."/>
        </authorList>
    </citation>
    <scope>NUCLEOTIDE SEQUENCE</scope>
    <source>
        <strain evidence="13">EXF-13308</strain>
    </source>
</reference>
<dbReference type="SUPFAM" id="SSF53271">
    <property type="entry name" value="PRTase-like"/>
    <property type="match status" value="1"/>
</dbReference>
<dbReference type="Pfam" id="PF00156">
    <property type="entry name" value="Pribosyltran"/>
    <property type="match status" value="1"/>
</dbReference>
<dbReference type="GO" id="GO:0044209">
    <property type="term" value="P:AMP salvage"/>
    <property type="evidence" value="ECO:0007669"/>
    <property type="project" value="TreeGrafter"/>
</dbReference>
<dbReference type="GO" id="GO:0006168">
    <property type="term" value="P:adenine salvage"/>
    <property type="evidence" value="ECO:0007669"/>
    <property type="project" value="TreeGrafter"/>
</dbReference>
<evidence type="ECO:0000256" key="1">
    <source>
        <dbReference type="ARBA" id="ARBA00000868"/>
    </source>
</evidence>
<name>A0AA38RK92_9PEZI</name>
<evidence type="ECO:0000256" key="4">
    <source>
        <dbReference type="ARBA" id="ARBA00004659"/>
    </source>
</evidence>
<evidence type="ECO:0000256" key="5">
    <source>
        <dbReference type="ARBA" id="ARBA00008391"/>
    </source>
</evidence>
<evidence type="ECO:0000256" key="6">
    <source>
        <dbReference type="ARBA" id="ARBA00011738"/>
    </source>
</evidence>
<dbReference type="PANTHER" id="PTHR32315">
    <property type="entry name" value="ADENINE PHOSPHORIBOSYLTRANSFERASE"/>
    <property type="match status" value="1"/>
</dbReference>
<comment type="function">
    <text evidence="2">Catalyzes a salvage reaction resulting in the formation of AMP, that is energically less costly than de novo synthesis.</text>
</comment>
<gene>
    <name evidence="13" type="ORF">NKR23_g7889</name>
</gene>
<dbReference type="InterPro" id="IPR029057">
    <property type="entry name" value="PRTase-like"/>
</dbReference>
<proteinExistence type="inferred from homology"/>
<keyword evidence="8" id="KW-0963">Cytoplasm</keyword>
<dbReference type="AlphaFoldDB" id="A0AA38RK92"/>
<keyword evidence="14" id="KW-1185">Reference proteome</keyword>
<sequence length="200" mass="22327">MDPAGLDLILSSVVMYRDHPVPGHRFADVFPIFRSPAATRALVDGFITHIKFKHDISSIHAIVCLEARGWFFAPLIAYELGLPFVPIRKKGKLPGGVFRVSYKKDYEDDVLEMKDDSFQGVGEESREGEKVRVLLIDDLVAFGGSAEAGKRLVEKLGGEVCECLFIFEIPRLRGKVEEKLGNTPIWSLIPLTEDVLSKLK</sequence>
<evidence type="ECO:0000256" key="7">
    <source>
        <dbReference type="ARBA" id="ARBA00011893"/>
    </source>
</evidence>
<dbReference type="GO" id="GO:0005737">
    <property type="term" value="C:cytoplasm"/>
    <property type="evidence" value="ECO:0007669"/>
    <property type="project" value="UniProtKB-SubCell"/>
</dbReference>
<dbReference type="NCBIfam" id="NF002636">
    <property type="entry name" value="PRK02304.1-5"/>
    <property type="match status" value="1"/>
</dbReference>
<feature type="domain" description="Phosphoribosyltransferase" evidence="12">
    <location>
        <begin position="57"/>
        <end position="171"/>
    </location>
</feature>
<dbReference type="GO" id="GO:0003999">
    <property type="term" value="F:adenine phosphoribosyltransferase activity"/>
    <property type="evidence" value="ECO:0007669"/>
    <property type="project" value="UniProtKB-EC"/>
</dbReference>
<comment type="catalytic activity">
    <reaction evidence="1">
        <text>AMP + diphosphate = 5-phospho-alpha-D-ribose 1-diphosphate + adenine</text>
        <dbReference type="Rhea" id="RHEA:16609"/>
        <dbReference type="ChEBI" id="CHEBI:16708"/>
        <dbReference type="ChEBI" id="CHEBI:33019"/>
        <dbReference type="ChEBI" id="CHEBI:58017"/>
        <dbReference type="ChEBI" id="CHEBI:456215"/>
        <dbReference type="EC" id="2.4.2.7"/>
    </reaction>
</comment>
<dbReference type="InterPro" id="IPR000836">
    <property type="entry name" value="PRTase_dom"/>
</dbReference>
<evidence type="ECO:0000256" key="8">
    <source>
        <dbReference type="ARBA" id="ARBA00022490"/>
    </source>
</evidence>
<dbReference type="GO" id="GO:0016208">
    <property type="term" value="F:AMP binding"/>
    <property type="evidence" value="ECO:0007669"/>
    <property type="project" value="TreeGrafter"/>
</dbReference>
<accession>A0AA38RK92</accession>
<evidence type="ECO:0000256" key="11">
    <source>
        <dbReference type="ARBA" id="ARBA00022726"/>
    </source>
</evidence>
<keyword evidence="11" id="KW-0660">Purine salvage</keyword>
<comment type="pathway">
    <text evidence="4">Purine metabolism; AMP biosynthesis via salvage pathway; AMP from adenine: step 1/1.</text>
</comment>
<dbReference type="PANTHER" id="PTHR32315:SF3">
    <property type="entry name" value="ADENINE PHOSPHORIBOSYLTRANSFERASE"/>
    <property type="match status" value="1"/>
</dbReference>
<dbReference type="EC" id="2.4.2.7" evidence="7"/>
<dbReference type="GO" id="GO:0002055">
    <property type="term" value="F:adenine binding"/>
    <property type="evidence" value="ECO:0007669"/>
    <property type="project" value="TreeGrafter"/>
</dbReference>
<dbReference type="Proteomes" id="UP001174694">
    <property type="component" value="Unassembled WGS sequence"/>
</dbReference>
<comment type="similarity">
    <text evidence="5">Belongs to the purine/pyrimidine phosphoribosyltransferase family.</text>
</comment>
<dbReference type="Gene3D" id="3.40.50.2020">
    <property type="match status" value="1"/>
</dbReference>
<evidence type="ECO:0000256" key="2">
    <source>
        <dbReference type="ARBA" id="ARBA00003968"/>
    </source>
</evidence>
<evidence type="ECO:0000256" key="9">
    <source>
        <dbReference type="ARBA" id="ARBA00022676"/>
    </source>
</evidence>
<protein>
    <recommendedName>
        <fullName evidence="7">adenine phosphoribosyltransferase</fullName>
        <ecNumber evidence="7">2.4.2.7</ecNumber>
    </recommendedName>
</protein>
<keyword evidence="10" id="KW-0808">Transferase</keyword>